<evidence type="ECO:0000256" key="1">
    <source>
        <dbReference type="ARBA" id="ARBA00008668"/>
    </source>
</evidence>
<dbReference type="PANTHER" id="PTHR43695">
    <property type="entry name" value="PUTATIVE (AFU_ORTHOLOGUE AFUA_2G17250)-RELATED"/>
    <property type="match status" value="1"/>
</dbReference>
<dbReference type="PANTHER" id="PTHR43695:SF1">
    <property type="entry name" value="RHAMNOGALACTURONAN ACETYLESTERASE"/>
    <property type="match status" value="1"/>
</dbReference>
<protein>
    <submittedName>
        <fullName evidence="3">CAZy families CE12 protein</fullName>
    </submittedName>
</protein>
<accession>A0A060CP69</accession>
<organism evidence="3">
    <name type="scientific">uncultured Flavobacterium sp</name>
    <dbReference type="NCBI Taxonomy" id="165435"/>
    <lineage>
        <taxon>Bacteria</taxon>
        <taxon>Pseudomonadati</taxon>
        <taxon>Bacteroidota</taxon>
        <taxon>Flavobacteriia</taxon>
        <taxon>Flavobacteriales</taxon>
        <taxon>Flavobacteriaceae</taxon>
        <taxon>Flavobacterium</taxon>
        <taxon>environmental samples</taxon>
    </lineage>
</organism>
<dbReference type="InterPro" id="IPR037459">
    <property type="entry name" value="RhgT-like"/>
</dbReference>
<comment type="similarity">
    <text evidence="1">Belongs to the 'GDSL' lipolytic enzyme family.</text>
</comment>
<evidence type="ECO:0000256" key="2">
    <source>
        <dbReference type="ARBA" id="ARBA00022801"/>
    </source>
</evidence>
<dbReference type="SUPFAM" id="SSF52266">
    <property type="entry name" value="SGNH hydrolase"/>
    <property type="match status" value="1"/>
</dbReference>
<dbReference type="GO" id="GO:0016788">
    <property type="term" value="F:hydrolase activity, acting on ester bonds"/>
    <property type="evidence" value="ECO:0007669"/>
    <property type="project" value="UniProtKB-ARBA"/>
</dbReference>
<sequence>MAALWMIPPVARGYYKGIGNESKEIYNPIERRKKQCILYGHYMRQFVNDAKAKGAIPVICSPIPRNIFSDGKVRRSNHDYGLWAQQVAEQPMPFLLN</sequence>
<keyword evidence="2" id="KW-0378">Hydrolase</keyword>
<dbReference type="InterPro" id="IPR036514">
    <property type="entry name" value="SGNH_hydro_sf"/>
</dbReference>
<evidence type="ECO:0000313" key="3">
    <source>
        <dbReference type="EMBL" id="AIA94701.1"/>
    </source>
</evidence>
<dbReference type="AlphaFoldDB" id="A0A060CP69"/>
<dbReference type="Gene3D" id="3.40.50.1110">
    <property type="entry name" value="SGNH hydrolase"/>
    <property type="match status" value="1"/>
</dbReference>
<name>A0A060CP69_9FLAO</name>
<proteinExistence type="inferred from homology"/>
<dbReference type="EMBL" id="KF127347">
    <property type="protein sequence ID" value="AIA94701.1"/>
    <property type="molecule type" value="Genomic_DNA"/>
</dbReference>
<reference evidence="3" key="1">
    <citation type="journal article" date="2013" name="Environ. Microbiol.">
        <title>Seasonally variable intestinal metagenomes of the red palm weevil (Rhynchophorus ferrugineus).</title>
        <authorList>
            <person name="Jia S."/>
            <person name="Zhang X."/>
            <person name="Zhang G."/>
            <person name="Yin A."/>
            <person name="Zhang S."/>
            <person name="Li F."/>
            <person name="Wang L."/>
            <person name="Zhao D."/>
            <person name="Yun Q."/>
            <person name="Tala"/>
            <person name="Wang J."/>
            <person name="Sun G."/>
            <person name="Baabdullah M."/>
            <person name="Yu X."/>
            <person name="Hu S."/>
            <person name="Al-Mssallem I.S."/>
            <person name="Yu J."/>
        </authorList>
    </citation>
    <scope>NUCLEOTIDE SEQUENCE</scope>
</reference>